<evidence type="ECO:0000313" key="2">
    <source>
        <dbReference type="Proteomes" id="UP000033556"/>
    </source>
</evidence>
<proteinExistence type="predicted"/>
<dbReference type="Proteomes" id="UP000033556">
    <property type="component" value="Unassembled WGS sequence"/>
</dbReference>
<reference evidence="1 2" key="1">
    <citation type="submission" date="2015-01" db="EMBL/GenBank/DDBJ databases">
        <title>Genome Sequencing of Rickettsiales.</title>
        <authorList>
            <person name="Daugherty S.C."/>
            <person name="Su Q."/>
            <person name="Abolude K."/>
            <person name="Beier-Sexton M."/>
            <person name="Carlyon J.A."/>
            <person name="Carter R."/>
            <person name="Day N.P."/>
            <person name="Dumler S.J."/>
            <person name="Dyachenko V."/>
            <person name="Godinez A."/>
            <person name="Kurtti T.J."/>
            <person name="Lichay M."/>
            <person name="Mullins K.E."/>
            <person name="Ott S."/>
            <person name="Pappas-Brown V."/>
            <person name="Paris D.H."/>
            <person name="Patel P."/>
            <person name="Richards A.L."/>
            <person name="Sadzewicz L."/>
            <person name="Sears K."/>
            <person name="Seidman D."/>
            <person name="Sengamalay N."/>
            <person name="Stenos J."/>
            <person name="Tallon L.J."/>
            <person name="Vincent G."/>
            <person name="Fraser C.M."/>
            <person name="Munderloh U."/>
            <person name="Dunning-Hotopp J.C."/>
        </authorList>
    </citation>
    <scope>NUCLEOTIDE SEQUENCE [LARGE SCALE GENOMIC DNA]</scope>
    <source>
        <strain evidence="1 2">Ac/Pa</strain>
    </source>
</reference>
<keyword evidence="2" id="KW-1185">Reference proteome</keyword>
<organism evidence="1 2">
    <name type="scientific">Rickettsia amblyommatis str. Ac/Pa</name>
    <dbReference type="NCBI Taxonomy" id="1359164"/>
    <lineage>
        <taxon>Bacteria</taxon>
        <taxon>Pseudomonadati</taxon>
        <taxon>Pseudomonadota</taxon>
        <taxon>Alphaproteobacteria</taxon>
        <taxon>Rickettsiales</taxon>
        <taxon>Rickettsiaceae</taxon>
        <taxon>Rickettsieae</taxon>
        <taxon>Rickettsia</taxon>
        <taxon>spotted fever group</taxon>
    </lineage>
</organism>
<evidence type="ECO:0000313" key="1">
    <source>
        <dbReference type="EMBL" id="KJV62286.1"/>
    </source>
</evidence>
<gene>
    <name evidence="1" type="ORF">APHACPA_1309</name>
</gene>
<dbReference type="PATRIC" id="fig|1359164.3.peg.1292"/>
<dbReference type="AlphaFoldDB" id="A0A0F3N3E3"/>
<protein>
    <submittedName>
        <fullName evidence="1">Putative ampG</fullName>
    </submittedName>
</protein>
<dbReference type="EMBL" id="LANR01000001">
    <property type="protein sequence ID" value="KJV62286.1"/>
    <property type="molecule type" value="Genomic_DNA"/>
</dbReference>
<comment type="caution">
    <text evidence="1">The sequence shown here is derived from an EMBL/GenBank/DDBJ whole genome shotgun (WGS) entry which is preliminary data.</text>
</comment>
<name>A0A0F3N3E3_RICAM</name>
<sequence>MCSIIGVIPWLDHGIQKITKNTNNISIFRIPRSSRGMTI</sequence>
<accession>A0A0F3N3E3</accession>